<proteinExistence type="predicted"/>
<dbReference type="RefSeq" id="WP_127017210.1">
    <property type="nucleotide sequence ID" value="NZ_CP016379.1"/>
</dbReference>
<dbReference type="OrthoDB" id="9816297at2"/>
<dbReference type="GO" id="GO:0005524">
    <property type="term" value="F:ATP binding"/>
    <property type="evidence" value="ECO:0007669"/>
    <property type="project" value="UniProtKB-KW"/>
</dbReference>
<dbReference type="Gene3D" id="3.40.50.300">
    <property type="entry name" value="P-loop containing nucleotide triphosphate hydrolases"/>
    <property type="match status" value="1"/>
</dbReference>
<dbReference type="InterPro" id="IPR027417">
    <property type="entry name" value="P-loop_NTPase"/>
</dbReference>
<dbReference type="PANTHER" id="PTHR43384:SF4">
    <property type="entry name" value="CELLULOSE BIOSYNTHESIS PROTEIN BCSQ-RELATED"/>
    <property type="match status" value="1"/>
</dbReference>
<name>A0A3Q9HR26_9FIRM</name>
<keyword evidence="2" id="KW-0067">ATP-binding</keyword>
<evidence type="ECO:0000313" key="3">
    <source>
        <dbReference type="EMBL" id="AZR73858.1"/>
    </source>
</evidence>
<dbReference type="InterPro" id="IPR025501">
    <property type="entry name" value="MinD_FleN"/>
</dbReference>
<keyword evidence="1" id="KW-0547">Nucleotide-binding</keyword>
<dbReference type="GO" id="GO:0051782">
    <property type="term" value="P:negative regulation of cell division"/>
    <property type="evidence" value="ECO:0007669"/>
    <property type="project" value="TreeGrafter"/>
</dbReference>
<evidence type="ECO:0000313" key="4">
    <source>
        <dbReference type="Proteomes" id="UP000267250"/>
    </source>
</evidence>
<dbReference type="Pfam" id="PF10609">
    <property type="entry name" value="ParA"/>
    <property type="match status" value="1"/>
</dbReference>
<sequence length="291" mass="31958">MRDQAERLRQLAKKNIDDLSRSETRVIAVASGKGGVGKTNFTVNLALALQKAGKKIIVFDADLGMANIDVVLGVVPSFTLTHVIKGQKTLEEIMLDGPEGIKILPGSSGSEELVYLSDQQIQNLIRQWNNLEGEFDYILVDTGAGIHSNVINFLLAADDVVVILTPEPPSITDSYGLIKVLVQRGSTSTIRLVINQVSNEEEGRKIFRRVAKVVDEFLNVKIDLLGIITFDEKVSAAVKRQKPFILEYPNTKASKGIYSIVDNLLNQSPKKAGGGMKKFLLKMIKFFNSSS</sequence>
<reference evidence="3 4" key="1">
    <citation type="submission" date="2016-07" db="EMBL/GenBank/DDBJ databases">
        <title>Genome and transcriptome analysis of iron-reducing fermentative bacteria Anoxybacter fermentans.</title>
        <authorList>
            <person name="Zeng X."/>
            <person name="Shao Z."/>
        </authorList>
    </citation>
    <scope>NUCLEOTIDE SEQUENCE [LARGE SCALE GENOMIC DNA]</scope>
    <source>
        <strain evidence="3 4">DY22613</strain>
    </source>
</reference>
<dbReference type="InterPro" id="IPR033875">
    <property type="entry name" value="FlhG"/>
</dbReference>
<dbReference type="GO" id="GO:0009898">
    <property type="term" value="C:cytoplasmic side of plasma membrane"/>
    <property type="evidence" value="ECO:0007669"/>
    <property type="project" value="TreeGrafter"/>
</dbReference>
<dbReference type="PANTHER" id="PTHR43384">
    <property type="entry name" value="SEPTUM SITE-DETERMINING PROTEIN MIND HOMOLOG, CHLOROPLASTIC-RELATED"/>
    <property type="match status" value="1"/>
</dbReference>
<dbReference type="PIRSF" id="PIRSF003092">
    <property type="entry name" value="MinD"/>
    <property type="match status" value="1"/>
</dbReference>
<organism evidence="3 4">
    <name type="scientific">Anoxybacter fermentans</name>
    <dbReference type="NCBI Taxonomy" id="1323375"/>
    <lineage>
        <taxon>Bacteria</taxon>
        <taxon>Bacillati</taxon>
        <taxon>Bacillota</taxon>
        <taxon>Clostridia</taxon>
        <taxon>Halanaerobiales</taxon>
        <taxon>Anoxybacter</taxon>
    </lineage>
</organism>
<accession>A0A3Q9HR26</accession>
<keyword evidence="4" id="KW-1185">Reference proteome</keyword>
<evidence type="ECO:0000256" key="1">
    <source>
        <dbReference type="ARBA" id="ARBA00022741"/>
    </source>
</evidence>
<dbReference type="Proteomes" id="UP000267250">
    <property type="component" value="Chromosome"/>
</dbReference>
<dbReference type="InterPro" id="IPR033756">
    <property type="entry name" value="YlxH/NBP35"/>
</dbReference>
<dbReference type="EMBL" id="CP016379">
    <property type="protein sequence ID" value="AZR73858.1"/>
    <property type="molecule type" value="Genomic_DNA"/>
</dbReference>
<dbReference type="CDD" id="cd02038">
    <property type="entry name" value="FlhG-like"/>
    <property type="match status" value="1"/>
</dbReference>
<evidence type="ECO:0000256" key="2">
    <source>
        <dbReference type="ARBA" id="ARBA00022840"/>
    </source>
</evidence>
<dbReference type="SUPFAM" id="SSF52540">
    <property type="entry name" value="P-loop containing nucleoside triphosphate hydrolases"/>
    <property type="match status" value="1"/>
</dbReference>
<dbReference type="AlphaFoldDB" id="A0A3Q9HR26"/>
<dbReference type="InterPro" id="IPR050625">
    <property type="entry name" value="ParA/MinD_ATPase"/>
</dbReference>
<dbReference type="GO" id="GO:0005829">
    <property type="term" value="C:cytosol"/>
    <property type="evidence" value="ECO:0007669"/>
    <property type="project" value="TreeGrafter"/>
</dbReference>
<gene>
    <name evidence="3" type="ORF">BBF96_10945</name>
</gene>
<dbReference type="GO" id="GO:0016887">
    <property type="term" value="F:ATP hydrolysis activity"/>
    <property type="evidence" value="ECO:0007669"/>
    <property type="project" value="TreeGrafter"/>
</dbReference>
<protein>
    <submittedName>
        <fullName evidence="3">Uncharacterized protein</fullName>
    </submittedName>
</protein>
<dbReference type="KEGG" id="aft:BBF96_10945"/>